<evidence type="ECO:0000313" key="3">
    <source>
        <dbReference type="Proteomes" id="UP000006692"/>
    </source>
</evidence>
<reference evidence="2 3" key="1">
    <citation type="journal article" date="2011" name="J. Bacteriol.">
        <title>Complete genome sequence of a beneficial plant root-associated bacterium, Pseudomonas brassicacearum.</title>
        <authorList>
            <person name="Ortet P."/>
            <person name="Barakat M."/>
            <person name="Lalaouna D."/>
            <person name="Fochesato S."/>
            <person name="Barbe V."/>
            <person name="Vacherie B."/>
            <person name="Santaella C."/>
            <person name="Heulin T."/>
            <person name="Achouak W."/>
        </authorList>
    </citation>
    <scope>NUCLEOTIDE SEQUENCE [LARGE SCALE GENOMIC DNA]</scope>
    <source>
        <strain evidence="2 3">NFM421</strain>
    </source>
</reference>
<evidence type="ECO:0000256" key="1">
    <source>
        <dbReference type="SAM" id="MobiDB-lite"/>
    </source>
</evidence>
<protein>
    <submittedName>
        <fullName evidence="2">Uncharacterized protein</fullName>
    </submittedName>
</protein>
<dbReference type="Proteomes" id="UP000006692">
    <property type="component" value="Chromosome"/>
</dbReference>
<gene>
    <name evidence="2" type="ORF">PSEBR_m1199</name>
</gene>
<reference key="2">
    <citation type="submission" date="2011-03" db="EMBL/GenBank/DDBJ databases">
        <title>Complete Genome Sequence of a beneficial plant roots-associated bacterium Pseudomonas brassicacearum.</title>
        <authorList>
            <person name="Ortet P."/>
            <person name="Barakat M."/>
            <person name="Lalaouna D."/>
            <person name="Fochesato S."/>
            <person name="Barbe V."/>
            <person name="Santaella C."/>
            <person name="Heulin T."/>
            <person name="Achouak W."/>
        </authorList>
    </citation>
    <scope>NUCLEOTIDE SEQUENCE</scope>
    <source>
        <strain>NFM421</strain>
    </source>
</reference>
<dbReference type="AlphaFoldDB" id="F2KJH5"/>
<dbReference type="KEGG" id="pba:PSEBR_m1199"/>
<accession>F2KJH5</accession>
<feature type="compositionally biased region" description="Polar residues" evidence="1">
    <location>
        <begin position="99"/>
        <end position="108"/>
    </location>
</feature>
<feature type="region of interest" description="Disordered" evidence="1">
    <location>
        <begin position="43"/>
        <end position="114"/>
    </location>
</feature>
<dbReference type="EMBL" id="CP002585">
    <property type="protein sequence ID" value="AEA70201.1"/>
    <property type="molecule type" value="Genomic_DNA"/>
</dbReference>
<dbReference type="HOGENOM" id="CLU_2118954_0_0_6"/>
<proteinExistence type="predicted"/>
<sequence length="114" mass="12154">MIRRSPAIALGSFSSARRVRCTSCPSWLSHLYAQMCASERRDAMVDDNNSPEAPYPGPDEDAPDTGESHGSGLEQAESEPQQGTAERPVDWDPPPGNPGSDQDAQTNRGNGGAK</sequence>
<organism evidence="2 3">
    <name type="scientific">Pseudomonas brassicacearum (strain NFM421)</name>
    <dbReference type="NCBI Taxonomy" id="994484"/>
    <lineage>
        <taxon>Bacteria</taxon>
        <taxon>Pseudomonadati</taxon>
        <taxon>Pseudomonadota</taxon>
        <taxon>Gammaproteobacteria</taxon>
        <taxon>Pseudomonadales</taxon>
        <taxon>Pseudomonadaceae</taxon>
        <taxon>Pseudomonas</taxon>
    </lineage>
</organism>
<evidence type="ECO:0000313" key="2">
    <source>
        <dbReference type="EMBL" id="AEA70201.1"/>
    </source>
</evidence>
<dbReference type="STRING" id="994484.PSEBR_m1199"/>
<name>F2KJH5_PSEBN</name>